<dbReference type="PANTHER" id="PTHR40588">
    <property type="entry name" value="MRNA INTERFERASE TOXIN YAFQ"/>
    <property type="match status" value="1"/>
</dbReference>
<reference evidence="5" key="2">
    <citation type="submission" date="2017-05" db="EMBL/GenBank/DDBJ databases">
        <title>Improved OligoMM genomes.</title>
        <authorList>
            <person name="Garzetti D."/>
        </authorList>
    </citation>
    <scope>NUCLEOTIDE SEQUENCE [LARGE SCALE GENOMIC DNA]</scope>
    <source>
        <strain evidence="5">KB18</strain>
    </source>
</reference>
<name>A0A1Z2XR45_9FIRM</name>
<dbReference type="EMBL" id="CP065321">
    <property type="protein sequence ID" value="QQR30183.1"/>
    <property type="molecule type" value="Genomic_DNA"/>
</dbReference>
<evidence type="ECO:0000313" key="6">
    <source>
        <dbReference type="Proteomes" id="UP000596035"/>
    </source>
</evidence>
<feature type="active site" description="Proton donor" evidence="2">
    <location>
        <position position="84"/>
    </location>
</feature>
<organism evidence="4 6">
    <name type="scientific">Acutalibacter muris</name>
    <dbReference type="NCBI Taxonomy" id="1796620"/>
    <lineage>
        <taxon>Bacteria</taxon>
        <taxon>Bacillati</taxon>
        <taxon>Bacillota</taxon>
        <taxon>Clostridia</taxon>
        <taxon>Eubacteriales</taxon>
        <taxon>Acutalibacteraceae</taxon>
        <taxon>Acutalibacter</taxon>
    </lineage>
</organism>
<dbReference type="GO" id="GO:0004521">
    <property type="term" value="F:RNA endonuclease activity"/>
    <property type="evidence" value="ECO:0007669"/>
    <property type="project" value="TreeGrafter"/>
</dbReference>
<keyword evidence="5" id="KW-1185">Reference proteome</keyword>
<dbReference type="KEGG" id="amur:ADH66_09675"/>
<dbReference type="PANTHER" id="PTHR40588:SF1">
    <property type="entry name" value="MRNA INTERFERASE TOXIN YAFQ"/>
    <property type="match status" value="1"/>
</dbReference>
<accession>A0A1Z2XR45</accession>
<protein>
    <submittedName>
        <fullName evidence="4">Type II toxin-antitoxin system YafQ family toxin</fullName>
    </submittedName>
    <submittedName>
        <fullName evidence="3">Type II toxin-antitoxin system mRNA interferase toxin, RelE/StbE family</fullName>
    </submittedName>
</protein>
<evidence type="ECO:0000313" key="4">
    <source>
        <dbReference type="EMBL" id="QQR30183.1"/>
    </source>
</evidence>
<dbReference type="PIRSF" id="PIRSF006156">
    <property type="entry name" value="YafQ"/>
    <property type="match status" value="1"/>
</dbReference>
<proteinExistence type="predicted"/>
<dbReference type="GO" id="GO:0006402">
    <property type="term" value="P:mRNA catabolic process"/>
    <property type="evidence" value="ECO:0007669"/>
    <property type="project" value="TreeGrafter"/>
</dbReference>
<dbReference type="SUPFAM" id="SSF143011">
    <property type="entry name" value="RelE-like"/>
    <property type="match status" value="1"/>
</dbReference>
<dbReference type="EMBL" id="CP021422">
    <property type="protein sequence ID" value="ASB40900.1"/>
    <property type="molecule type" value="Genomic_DNA"/>
</dbReference>
<dbReference type="RefSeq" id="WP_066541329.1">
    <property type="nucleotide sequence ID" value="NZ_CAPVCI010000032.1"/>
</dbReference>
<dbReference type="AlphaFoldDB" id="A0A1Z2XR45"/>
<reference evidence="4 6" key="3">
    <citation type="submission" date="2020-11" db="EMBL/GenBank/DDBJ databases">
        <title>Closed and high quality bacterial genomes of the OMM12 community.</title>
        <authorList>
            <person name="Marbouty M."/>
            <person name="Lamy-Besnier Q."/>
            <person name="Debarbieux L."/>
            <person name="Koszul R."/>
        </authorList>
    </citation>
    <scope>NUCLEOTIDE SEQUENCE [LARGE SCALE GENOMIC DNA]</scope>
    <source>
        <strain evidence="4 6">KB18</strain>
    </source>
</reference>
<dbReference type="Gene3D" id="3.30.2310.20">
    <property type="entry name" value="RelE-like"/>
    <property type="match status" value="1"/>
</dbReference>
<dbReference type="InterPro" id="IPR035093">
    <property type="entry name" value="RelE/ParE_toxin_dom_sf"/>
</dbReference>
<dbReference type="InterPro" id="IPR004386">
    <property type="entry name" value="Toxin_YafQ-like"/>
</dbReference>
<dbReference type="GO" id="GO:0006415">
    <property type="term" value="P:translational termination"/>
    <property type="evidence" value="ECO:0007669"/>
    <property type="project" value="TreeGrafter"/>
</dbReference>
<gene>
    <name evidence="3" type="ORF">ADH66_09675</name>
    <name evidence="4" type="ORF">I5Q82_00010</name>
</gene>
<evidence type="ECO:0000313" key="5">
    <source>
        <dbReference type="Proteomes" id="UP000196710"/>
    </source>
</evidence>
<sequence>MLKLNVSSQFRRDRRLCGKRGYNLALLENAVDTLLVPAALPEQNRNHQLTGNWAGFQECHLAPDWLLIYRVDGNELYLVRTGTHADLFSK</sequence>
<dbReference type="NCBIfam" id="TIGR02385">
    <property type="entry name" value="RelE_StbE"/>
    <property type="match status" value="1"/>
</dbReference>
<reference evidence="3" key="1">
    <citation type="journal article" date="2017" name="Genome Announc.">
        <title>High-Quality Whole-Genome Sequences of the Oligo-Mouse-Microbiota Bacterial Community.</title>
        <authorList>
            <person name="Garzetti D."/>
            <person name="Brugiroux S."/>
            <person name="Bunk B."/>
            <person name="Pukall R."/>
            <person name="McCoy K.D."/>
            <person name="Macpherson A.J."/>
            <person name="Stecher B."/>
        </authorList>
    </citation>
    <scope>NUCLEOTIDE SEQUENCE</scope>
    <source>
        <strain evidence="3">KB18</strain>
    </source>
</reference>
<evidence type="ECO:0000313" key="3">
    <source>
        <dbReference type="EMBL" id="ASB40900.1"/>
    </source>
</evidence>
<dbReference type="Proteomes" id="UP000596035">
    <property type="component" value="Chromosome"/>
</dbReference>
<dbReference type="InterPro" id="IPR007712">
    <property type="entry name" value="RelE/ParE_toxin"/>
</dbReference>
<evidence type="ECO:0000256" key="2">
    <source>
        <dbReference type="PIRSR" id="PIRSR006156-1"/>
    </source>
</evidence>
<keyword evidence="1" id="KW-1277">Toxin-antitoxin system</keyword>
<dbReference type="Pfam" id="PF15738">
    <property type="entry name" value="YafQ_toxin"/>
    <property type="match status" value="1"/>
</dbReference>
<evidence type="ECO:0000256" key="1">
    <source>
        <dbReference type="ARBA" id="ARBA00022649"/>
    </source>
</evidence>
<dbReference type="Proteomes" id="UP000196710">
    <property type="component" value="Chromosome"/>
</dbReference>